<reference evidence="1" key="1">
    <citation type="journal article" date="2021" name="J Fungi (Basel)">
        <title>Virulence traits and population genomics of the black yeast Aureobasidium melanogenum.</title>
        <authorList>
            <person name="Cernosa A."/>
            <person name="Sun X."/>
            <person name="Gostincar C."/>
            <person name="Fang C."/>
            <person name="Gunde-Cimerman N."/>
            <person name="Song Z."/>
        </authorList>
    </citation>
    <scope>NUCLEOTIDE SEQUENCE</scope>
    <source>
        <strain evidence="1">EXF-9298</strain>
    </source>
</reference>
<comment type="caution">
    <text evidence="1">The sequence shown here is derived from an EMBL/GenBank/DDBJ whole genome shotgun (WGS) entry which is preliminary data.</text>
</comment>
<organism evidence="1 2">
    <name type="scientific">Aureobasidium melanogenum</name>
    <name type="common">Aureobasidium pullulans var. melanogenum</name>
    <dbReference type="NCBI Taxonomy" id="46634"/>
    <lineage>
        <taxon>Eukaryota</taxon>
        <taxon>Fungi</taxon>
        <taxon>Dikarya</taxon>
        <taxon>Ascomycota</taxon>
        <taxon>Pezizomycotina</taxon>
        <taxon>Dothideomycetes</taxon>
        <taxon>Dothideomycetidae</taxon>
        <taxon>Dothideales</taxon>
        <taxon>Saccotheciaceae</taxon>
        <taxon>Aureobasidium</taxon>
    </lineage>
</organism>
<reference evidence="1" key="2">
    <citation type="submission" date="2021-08" db="EMBL/GenBank/DDBJ databases">
        <authorList>
            <person name="Gostincar C."/>
            <person name="Sun X."/>
            <person name="Song Z."/>
            <person name="Gunde-Cimerman N."/>
        </authorList>
    </citation>
    <scope>NUCLEOTIDE SEQUENCE</scope>
    <source>
        <strain evidence="1">EXF-9298</strain>
    </source>
</reference>
<gene>
    <name evidence="1" type="ORF">KCU98_g15411</name>
</gene>
<feature type="non-terminal residue" evidence="1">
    <location>
        <position position="189"/>
    </location>
</feature>
<evidence type="ECO:0000313" key="2">
    <source>
        <dbReference type="Proteomes" id="UP000729357"/>
    </source>
</evidence>
<dbReference type="Proteomes" id="UP000729357">
    <property type="component" value="Unassembled WGS sequence"/>
</dbReference>
<evidence type="ECO:0000313" key="1">
    <source>
        <dbReference type="EMBL" id="KAG9968948.1"/>
    </source>
</evidence>
<sequence>MLRSDIQRVFTSTLAFGNTDDKDVSSQDLRNLVQPFLELAEKVLDLFEEKILSTGGIQWTHTFVVYDMLLCKISPIGRNIPSRPGSDRLFSICKKIMAHQDTDFSEKVAPLKDSIPTPTKIKKRLEGNTNVPTEINGIQQMATTNNDLLSDFSYSDMLDWNFDDWMLYTDTFWSTQNMSLPSFSEQNLQ</sequence>
<keyword evidence="2" id="KW-1185">Reference proteome</keyword>
<protein>
    <submittedName>
        <fullName evidence="1">Uncharacterized protein</fullName>
    </submittedName>
</protein>
<proteinExistence type="predicted"/>
<dbReference type="EMBL" id="JAHFXS010003261">
    <property type="protein sequence ID" value="KAG9968948.1"/>
    <property type="molecule type" value="Genomic_DNA"/>
</dbReference>
<dbReference type="AlphaFoldDB" id="A0A9P8JNF0"/>
<accession>A0A9P8JNF0</accession>
<name>A0A9P8JNF0_AURME</name>